<evidence type="ECO:0000313" key="3">
    <source>
        <dbReference type="Proteomes" id="UP000589520"/>
    </source>
</evidence>
<dbReference type="Proteomes" id="UP000589520">
    <property type="component" value="Unassembled WGS sequence"/>
</dbReference>
<keyword evidence="1" id="KW-0732">Signal</keyword>
<feature type="chain" id="PRO_5030704760" description="Lipoprotein" evidence="1">
    <location>
        <begin position="21"/>
        <end position="126"/>
    </location>
</feature>
<evidence type="ECO:0008006" key="4">
    <source>
        <dbReference type="Google" id="ProtNLM"/>
    </source>
</evidence>
<organism evidence="2 3">
    <name type="scientific">Granulicella arctica</name>
    <dbReference type="NCBI Taxonomy" id="940613"/>
    <lineage>
        <taxon>Bacteria</taxon>
        <taxon>Pseudomonadati</taxon>
        <taxon>Acidobacteriota</taxon>
        <taxon>Terriglobia</taxon>
        <taxon>Terriglobales</taxon>
        <taxon>Acidobacteriaceae</taxon>
        <taxon>Granulicella</taxon>
    </lineage>
</organism>
<dbReference type="EMBL" id="JACCCW010000002">
    <property type="protein sequence ID" value="NYF80930.1"/>
    <property type="molecule type" value="Genomic_DNA"/>
</dbReference>
<proteinExistence type="predicted"/>
<comment type="caution">
    <text evidence="2">The sequence shown here is derived from an EMBL/GenBank/DDBJ whole genome shotgun (WGS) entry which is preliminary data.</text>
</comment>
<accession>A0A7Y9PJ90</accession>
<gene>
    <name evidence="2" type="ORF">HDF17_003250</name>
</gene>
<sequence length="126" mass="14118">MRARLALLALVPTLAGCRHADQDKKDTSTFHHRVECAQIATSGQWDDLLEGPYLDRTYYSPSLDTCVFVMKQSHRGEKDGSIHTAVSLVDALSRKPLWLNDPEAGETDEQINAKLNDELQKLQITP</sequence>
<name>A0A7Y9PJ90_9BACT</name>
<evidence type="ECO:0000313" key="2">
    <source>
        <dbReference type="EMBL" id="NYF80930.1"/>
    </source>
</evidence>
<feature type="signal peptide" evidence="1">
    <location>
        <begin position="1"/>
        <end position="20"/>
    </location>
</feature>
<reference evidence="2 3" key="1">
    <citation type="submission" date="2020-07" db="EMBL/GenBank/DDBJ databases">
        <title>Genomic Encyclopedia of Type Strains, Phase IV (KMG-V): Genome sequencing to study the core and pangenomes of soil and plant-associated prokaryotes.</title>
        <authorList>
            <person name="Whitman W."/>
        </authorList>
    </citation>
    <scope>NUCLEOTIDE SEQUENCE [LARGE SCALE GENOMIC DNA]</scope>
    <source>
        <strain evidence="2 3">X4EP2</strain>
    </source>
</reference>
<protein>
    <recommendedName>
        <fullName evidence="4">Lipoprotein</fullName>
    </recommendedName>
</protein>
<dbReference type="AlphaFoldDB" id="A0A7Y9PJ90"/>
<evidence type="ECO:0000256" key="1">
    <source>
        <dbReference type="SAM" id="SignalP"/>
    </source>
</evidence>
<dbReference type="PROSITE" id="PS51257">
    <property type="entry name" value="PROKAR_LIPOPROTEIN"/>
    <property type="match status" value="1"/>
</dbReference>
<dbReference type="RefSeq" id="WP_179492671.1">
    <property type="nucleotide sequence ID" value="NZ_JACCCW010000002.1"/>
</dbReference>
<keyword evidence="3" id="KW-1185">Reference proteome</keyword>